<feature type="region of interest" description="Disordered" evidence="1">
    <location>
        <begin position="1"/>
        <end position="47"/>
    </location>
</feature>
<dbReference type="RefSeq" id="WP_210875615.1">
    <property type="nucleotide sequence ID" value="NZ_JAGPNL010000009.1"/>
</dbReference>
<evidence type="ECO:0008006" key="5">
    <source>
        <dbReference type="Google" id="ProtNLM"/>
    </source>
</evidence>
<feature type="compositionally biased region" description="Gly residues" evidence="1">
    <location>
        <begin position="76"/>
        <end position="90"/>
    </location>
</feature>
<keyword evidence="2" id="KW-0812">Transmembrane</keyword>
<name>A0A940XMW6_9ACTN</name>
<reference evidence="3" key="1">
    <citation type="submission" date="2021-04" db="EMBL/GenBank/DDBJ databases">
        <title>Genome seq and assembly of Streptomyces sp. RG38.</title>
        <authorList>
            <person name="Chhetri G."/>
        </authorList>
    </citation>
    <scope>NUCLEOTIDE SEQUENCE</scope>
    <source>
        <strain evidence="3">RG38</strain>
    </source>
</reference>
<gene>
    <name evidence="3" type="ORF">J5Y05_26505</name>
</gene>
<comment type="caution">
    <text evidence="3">The sequence shown here is derived from an EMBL/GenBank/DDBJ whole genome shotgun (WGS) entry which is preliminary data.</text>
</comment>
<protein>
    <recommendedName>
        <fullName evidence="5">Large membrane protein</fullName>
    </recommendedName>
</protein>
<dbReference type="EMBL" id="JAGPNL010000009">
    <property type="protein sequence ID" value="MBQ0830012.1"/>
    <property type="molecule type" value="Genomic_DNA"/>
</dbReference>
<keyword evidence="2" id="KW-1133">Transmembrane helix</keyword>
<evidence type="ECO:0000256" key="1">
    <source>
        <dbReference type="SAM" id="MobiDB-lite"/>
    </source>
</evidence>
<evidence type="ECO:0000313" key="3">
    <source>
        <dbReference type="EMBL" id="MBQ0830012.1"/>
    </source>
</evidence>
<evidence type="ECO:0000256" key="2">
    <source>
        <dbReference type="SAM" id="Phobius"/>
    </source>
</evidence>
<dbReference type="AlphaFoldDB" id="A0A940XMW6"/>
<feature type="region of interest" description="Disordered" evidence="1">
    <location>
        <begin position="492"/>
        <end position="516"/>
    </location>
</feature>
<dbReference type="Proteomes" id="UP000677875">
    <property type="component" value="Unassembled WGS sequence"/>
</dbReference>
<keyword evidence="2" id="KW-0472">Membrane</keyword>
<keyword evidence="4" id="KW-1185">Reference proteome</keyword>
<sequence>MNSERPDKDGGAAPPEVSDAAGAAPVDGPSGDAPVTDGPRPARRPRGAVVACVAAAVLLAGGGGAYLASASARSGQSGGGSTATGPGSAGEGTPPPLLLDDRPAPGTGGVGIAPGEPDPSGVRYRASGPLPEGPRTAPVYRAEGEVGAADVARLAKALGVTDPPVERGGTWKAGRVDGGSGAVLTVERAAPGTWTFQRYAAGSDDCRKGTACPAPSGGTPVGEAAARKAAAPVLKALGLETARLDAGQVTGAQRAVNAEPVVDGLPTRGWTTGVLVGPGGEVSGGAGRMAAPVKGDAYPVLDAARTLESLNAPGAGAAGGIGGCASAVPLDGVERVPGDSLAAPCDAGPRTAVEPPTASVEEAVFGLAAHPVRGRPVLVPSWLFEVRRPGAKSTETVTHPAVDPVYLAPATTPAPSEGSATREVEVSGYRTEGRELTVYFTGGVCSSYSASAEAGKNEVTVTVTERQEPGKVCILVAREYERTVRLDEPLGTRSVLAPDGTPVPMHKPGARLPDAR</sequence>
<feature type="region of interest" description="Disordered" evidence="1">
    <location>
        <begin position="70"/>
        <end position="137"/>
    </location>
</feature>
<accession>A0A940XMW6</accession>
<feature type="compositionally biased region" description="Basic and acidic residues" evidence="1">
    <location>
        <begin position="1"/>
        <end position="10"/>
    </location>
</feature>
<organism evidence="3 4">
    <name type="scientific">Streptomyces tagetis</name>
    <dbReference type="NCBI Taxonomy" id="2820809"/>
    <lineage>
        <taxon>Bacteria</taxon>
        <taxon>Bacillati</taxon>
        <taxon>Actinomycetota</taxon>
        <taxon>Actinomycetes</taxon>
        <taxon>Kitasatosporales</taxon>
        <taxon>Streptomycetaceae</taxon>
        <taxon>Streptomyces</taxon>
    </lineage>
</organism>
<evidence type="ECO:0000313" key="4">
    <source>
        <dbReference type="Proteomes" id="UP000677875"/>
    </source>
</evidence>
<proteinExistence type="predicted"/>
<feature type="transmembrane region" description="Helical" evidence="2">
    <location>
        <begin position="48"/>
        <end position="68"/>
    </location>
</feature>